<dbReference type="PANTHER" id="PTHR22762:SF89">
    <property type="entry name" value="ALPHA-XYLOSIDASE"/>
    <property type="match status" value="1"/>
</dbReference>
<dbReference type="Gene3D" id="3.20.20.80">
    <property type="entry name" value="Glycosidases"/>
    <property type="match status" value="1"/>
</dbReference>
<dbReference type="Gene3D" id="2.60.40.1180">
    <property type="entry name" value="Golgi alpha-mannosidase II"/>
    <property type="match status" value="2"/>
</dbReference>
<evidence type="ECO:0000313" key="5">
    <source>
        <dbReference type="EMBL" id="KFI73896.1"/>
    </source>
</evidence>
<feature type="domain" description="Glycosyl hydrolase family 31 C-terminal" evidence="4">
    <location>
        <begin position="502"/>
        <end position="597"/>
    </location>
</feature>
<dbReference type="EC" id="3.2.1.177" evidence="5"/>
<dbReference type="GO" id="GO:0005975">
    <property type="term" value="P:carbohydrate metabolic process"/>
    <property type="evidence" value="ECO:0007669"/>
    <property type="project" value="InterPro"/>
</dbReference>
<dbReference type="InterPro" id="IPR048395">
    <property type="entry name" value="Glyco_hydro_31_C"/>
</dbReference>
<protein>
    <submittedName>
        <fullName evidence="5">Alpha-glucosidase</fullName>
        <ecNumber evidence="5">3.2.1.177</ecNumber>
    </submittedName>
</protein>
<evidence type="ECO:0000259" key="4">
    <source>
        <dbReference type="Pfam" id="PF21365"/>
    </source>
</evidence>
<evidence type="ECO:0000256" key="1">
    <source>
        <dbReference type="ARBA" id="ARBA00007806"/>
    </source>
</evidence>
<dbReference type="Proteomes" id="UP000029014">
    <property type="component" value="Unassembled WGS sequence"/>
</dbReference>
<organism evidence="5 6">
    <name type="scientific">Bifidobacterium minimum</name>
    <dbReference type="NCBI Taxonomy" id="1693"/>
    <lineage>
        <taxon>Bacteria</taxon>
        <taxon>Bacillati</taxon>
        <taxon>Actinomycetota</taxon>
        <taxon>Actinomycetes</taxon>
        <taxon>Bifidobacteriales</taxon>
        <taxon>Bifidobacteriaceae</taxon>
        <taxon>Bifidobacterium</taxon>
    </lineage>
</organism>
<name>A0A087BS96_9BIFI</name>
<accession>A0A087BS96</accession>
<keyword evidence="6" id="KW-1185">Reference proteome</keyword>
<reference evidence="5 6" key="1">
    <citation type="submission" date="2014-03" db="EMBL/GenBank/DDBJ databases">
        <title>Genomics of Bifidobacteria.</title>
        <authorList>
            <person name="Ventura M."/>
            <person name="Milani C."/>
            <person name="Lugli G.A."/>
        </authorList>
    </citation>
    <scope>NUCLEOTIDE SEQUENCE [LARGE SCALE GENOMIC DNA]</scope>
    <source>
        <strain evidence="5 6">LMG 11592</strain>
    </source>
</reference>
<keyword evidence="2 5" id="KW-0378">Hydrolase</keyword>
<dbReference type="InterPro" id="IPR017853">
    <property type="entry name" value="GH"/>
</dbReference>
<dbReference type="AlphaFoldDB" id="A0A087BS96"/>
<sequence>MRDDAVVQGDHWRVGVLSDALVRLEWSDDGGFEDRPSQVAVTRDFGSTPDYEVSRRDGILRIETSAFRLEYDMRPFSREGLSITAKGSDGHANTWHYGDGGRHGNLLGTARTLDQADGGVPLDQGVASRDGWAVLDDSTSNVFVPDNGRSSNPYGAWIASRGEGGIDLYVFAHGHRYADAVADLYRLTGRTPLLPRWALGNWWSRYHRYSQDEYRALMDRFEAERIPLTVAVLDMDWHITDPDPEYGSGWTGYTWNSRLFPNHRAFLEDLHRRGLRVTLNVHPRDGIRAFEDGYTEVAREMGMDPKSGRPVLFDPTDPRFVHAYLDLHHHLEAEGVDFWWLDWQQGGVTRQKGLDPLWMLNHIHWLDSGRDGRWPITFSRYAGPGSHRYPVGFSGDTVVSWRSLDFQPYFTATASNVGYGWWSHDIGGHMLGIRDEELEARWYWLGTFSPINRLHSTDSEFSSKEPWNFAEPARTSMVEALRLRHRLVPYLYTMDWRAHDEGRPVVEPMYWEHPDQGEAYEFPDEYRFGTQLVVAPITRPDDRAMAAGKADVWLPYGRWFDFQTGRRYESSSRSGRRIAAWRRLDRIPVFARAGAIVPLQDDDAASTRGAVNPSRIEILAFPGADGEFVMREDDGRYCADDSRMAVSDTTIRMERDGGVITVSAASDPDVVPEVRDWTITVRGAATSRVEVDVAGARVDAETVYDESTLSLSVRIPSVSVRSDMEVRFLDGIVVADDPWMRDAFDVLYRTRMHYLTKEQAMSAIRGEGKAAVASLFSLEHGAGVGDGDAGACEGEDRAGGDLHAGHMPISVVSGLSEVLLRGGVPSA</sequence>
<keyword evidence="2 5" id="KW-0326">Glycosidase</keyword>
<comment type="similarity">
    <text evidence="1 2">Belongs to the glycosyl hydrolase 31 family.</text>
</comment>
<dbReference type="InterPro" id="IPR000322">
    <property type="entry name" value="Glyco_hydro_31_TIM"/>
</dbReference>
<dbReference type="STRING" id="1693.BMIN_0889"/>
<dbReference type="InterPro" id="IPR013780">
    <property type="entry name" value="Glyco_hydro_b"/>
</dbReference>
<feature type="domain" description="Glycoside hydrolase family 31 TIM barrel" evidence="3">
    <location>
        <begin position="191"/>
        <end position="494"/>
    </location>
</feature>
<dbReference type="eggNOG" id="COG1501">
    <property type="taxonomic scope" value="Bacteria"/>
</dbReference>
<dbReference type="GO" id="GO:0090599">
    <property type="term" value="F:alpha-glucosidase activity"/>
    <property type="evidence" value="ECO:0007669"/>
    <property type="project" value="TreeGrafter"/>
</dbReference>
<dbReference type="Gene3D" id="2.60.40.1760">
    <property type="entry name" value="glycosyl hydrolase (family 31)"/>
    <property type="match status" value="1"/>
</dbReference>
<dbReference type="EMBL" id="JGZD01000005">
    <property type="protein sequence ID" value="KFI73896.1"/>
    <property type="molecule type" value="Genomic_DNA"/>
</dbReference>
<dbReference type="SUPFAM" id="SSF51445">
    <property type="entry name" value="(Trans)glycosidases"/>
    <property type="match status" value="1"/>
</dbReference>
<dbReference type="Pfam" id="PF21365">
    <property type="entry name" value="Glyco_hydro_31_3rd"/>
    <property type="match status" value="1"/>
</dbReference>
<proteinExistence type="inferred from homology"/>
<dbReference type="CDD" id="cd06595">
    <property type="entry name" value="GH31_u1"/>
    <property type="match status" value="1"/>
</dbReference>
<dbReference type="PANTHER" id="PTHR22762">
    <property type="entry name" value="ALPHA-GLUCOSIDASE"/>
    <property type="match status" value="1"/>
</dbReference>
<dbReference type="GO" id="GO:0061634">
    <property type="term" value="F:alpha-D-xyloside xylohydrolase"/>
    <property type="evidence" value="ECO:0007669"/>
    <property type="project" value="UniProtKB-EC"/>
</dbReference>
<gene>
    <name evidence="5" type="ORF">BMIN_0889</name>
</gene>
<evidence type="ECO:0000256" key="2">
    <source>
        <dbReference type="RuleBase" id="RU361185"/>
    </source>
</evidence>
<dbReference type="Pfam" id="PF01055">
    <property type="entry name" value="Glyco_hydro_31_2nd"/>
    <property type="match status" value="1"/>
</dbReference>
<comment type="caution">
    <text evidence="5">The sequence shown here is derived from an EMBL/GenBank/DDBJ whole genome shotgun (WGS) entry which is preliminary data.</text>
</comment>
<dbReference type="GO" id="GO:0006491">
    <property type="term" value="P:N-glycan processing"/>
    <property type="evidence" value="ECO:0007669"/>
    <property type="project" value="TreeGrafter"/>
</dbReference>
<evidence type="ECO:0000259" key="3">
    <source>
        <dbReference type="Pfam" id="PF01055"/>
    </source>
</evidence>
<evidence type="ECO:0000313" key="6">
    <source>
        <dbReference type="Proteomes" id="UP000029014"/>
    </source>
</evidence>
<dbReference type="SUPFAM" id="SSF51011">
    <property type="entry name" value="Glycosyl hydrolase domain"/>
    <property type="match status" value="1"/>
</dbReference>